<dbReference type="GO" id="GO:0004300">
    <property type="term" value="F:enoyl-CoA hydratase activity"/>
    <property type="evidence" value="ECO:0007669"/>
    <property type="project" value="UniProtKB-EC"/>
</dbReference>
<protein>
    <recommendedName>
        <fullName evidence="14">Enoyl-CoA hydratase, mitochondrial</fullName>
        <ecNumber evidence="3">4.2.1.17</ecNumber>
        <ecNumber evidence="2">5.3.3.8</ecNumber>
    </recommendedName>
    <alternativeName>
        <fullName evidence="16">Enoyl-CoA hydratase 1</fullName>
    </alternativeName>
    <alternativeName>
        <fullName evidence="15">Short-chain enoyl-CoA hydratase</fullName>
    </alternativeName>
</protein>
<evidence type="ECO:0000256" key="10">
    <source>
        <dbReference type="ARBA" id="ARBA00036370"/>
    </source>
</evidence>
<dbReference type="GO" id="GO:0004165">
    <property type="term" value="F:delta(3)-delta(2)-enoyl-CoA isomerase activity"/>
    <property type="evidence" value="ECO:0007669"/>
    <property type="project" value="UniProtKB-EC"/>
</dbReference>
<dbReference type="GeneTree" id="ENSGT00940000157609"/>
<comment type="catalytic activity">
    <reaction evidence="17">
        <text>2-methylpropenoyl-CoA + H2O = (S)-3-hydroxyisobutanoyl-CoA</text>
        <dbReference type="Rhea" id="RHEA:31175"/>
        <dbReference type="ChEBI" id="CHEBI:15377"/>
        <dbReference type="ChEBI" id="CHEBI:62500"/>
        <dbReference type="ChEBI" id="CHEBI:62611"/>
    </reaction>
    <physiologicalReaction direction="left-to-right" evidence="17">
        <dbReference type="Rhea" id="RHEA:31176"/>
    </physiologicalReaction>
</comment>
<dbReference type="STRING" id="1841481.ENSSLDP00000001893"/>
<comment type="catalytic activity">
    <reaction evidence="8">
        <text>3-hydroxypropanoyl-CoA = acryloyl-CoA + H2O</text>
        <dbReference type="Rhea" id="RHEA:26518"/>
        <dbReference type="ChEBI" id="CHEBI:15377"/>
        <dbReference type="ChEBI" id="CHEBI:57367"/>
        <dbReference type="ChEBI" id="CHEBI:58528"/>
    </reaction>
    <physiologicalReaction direction="right-to-left" evidence="8">
        <dbReference type="Rhea" id="RHEA:26520"/>
    </physiologicalReaction>
</comment>
<dbReference type="EC" id="5.3.3.8" evidence="2"/>
<evidence type="ECO:0000256" key="15">
    <source>
        <dbReference type="ARBA" id="ARBA00041421"/>
    </source>
</evidence>
<comment type="catalytic activity">
    <reaction evidence="10">
        <text>(3S)-hydroxyhexanoyl-CoA = (2E)-hexenoyl-CoA + H2O</text>
        <dbReference type="Rhea" id="RHEA:30547"/>
        <dbReference type="ChEBI" id="CHEBI:15377"/>
        <dbReference type="ChEBI" id="CHEBI:62075"/>
        <dbReference type="ChEBI" id="CHEBI:62077"/>
    </reaction>
    <physiologicalReaction direction="right-to-left" evidence="10">
        <dbReference type="Rhea" id="RHEA:30549"/>
    </physiologicalReaction>
</comment>
<dbReference type="GO" id="GO:0005739">
    <property type="term" value="C:mitochondrion"/>
    <property type="evidence" value="ECO:0007669"/>
    <property type="project" value="TreeGrafter"/>
</dbReference>
<evidence type="ECO:0000256" key="9">
    <source>
        <dbReference type="ARBA" id="ARBA00036353"/>
    </source>
</evidence>
<evidence type="ECO:0000256" key="8">
    <source>
        <dbReference type="ARBA" id="ARBA00036137"/>
    </source>
</evidence>
<evidence type="ECO:0000313" key="19">
    <source>
        <dbReference type="Ensembl" id="ENSSLDP00000001893.1"/>
    </source>
</evidence>
<comment type="catalytic activity">
    <reaction evidence="9">
        <text>(3E)-hexenoyl-CoA = (2E)-hexenoyl-CoA</text>
        <dbReference type="Rhea" id="RHEA:45736"/>
        <dbReference type="ChEBI" id="CHEBI:62077"/>
        <dbReference type="ChEBI" id="CHEBI:84790"/>
    </reaction>
    <physiologicalReaction direction="left-to-right" evidence="9">
        <dbReference type="Rhea" id="RHEA:45737"/>
    </physiologicalReaction>
</comment>
<dbReference type="Pfam" id="PF00378">
    <property type="entry name" value="ECH_1"/>
    <property type="match status" value="1"/>
</dbReference>
<dbReference type="Gene3D" id="3.90.226.10">
    <property type="entry name" value="2-enoyl-CoA Hydratase, Chain A, domain 1"/>
    <property type="match status" value="1"/>
</dbReference>
<evidence type="ECO:0000256" key="1">
    <source>
        <dbReference type="ARBA" id="ARBA00005005"/>
    </source>
</evidence>
<evidence type="ECO:0000256" key="16">
    <source>
        <dbReference type="ARBA" id="ARBA00042381"/>
    </source>
</evidence>
<evidence type="ECO:0000256" key="3">
    <source>
        <dbReference type="ARBA" id="ARBA00012076"/>
    </source>
</evidence>
<evidence type="ECO:0000256" key="11">
    <source>
        <dbReference type="ARBA" id="ARBA00036643"/>
    </source>
</evidence>
<evidence type="ECO:0000256" key="2">
    <source>
        <dbReference type="ARBA" id="ARBA00012064"/>
    </source>
</evidence>
<keyword evidence="4" id="KW-0456">Lyase</keyword>
<dbReference type="PANTHER" id="PTHR11941:SF54">
    <property type="entry name" value="ENOYL-COA HYDRATASE, MITOCHONDRIAL"/>
    <property type="match status" value="1"/>
</dbReference>
<organism evidence="19 20">
    <name type="scientific">Seriola lalandi dorsalis</name>
    <dbReference type="NCBI Taxonomy" id="1841481"/>
    <lineage>
        <taxon>Eukaryota</taxon>
        <taxon>Metazoa</taxon>
        <taxon>Chordata</taxon>
        <taxon>Craniata</taxon>
        <taxon>Vertebrata</taxon>
        <taxon>Euteleostomi</taxon>
        <taxon>Actinopterygii</taxon>
        <taxon>Neopterygii</taxon>
        <taxon>Teleostei</taxon>
        <taxon>Neoteleostei</taxon>
        <taxon>Acanthomorphata</taxon>
        <taxon>Carangaria</taxon>
        <taxon>Carangiformes</taxon>
        <taxon>Carangidae</taxon>
        <taxon>Seriola</taxon>
    </lineage>
</organism>
<evidence type="ECO:0000256" key="17">
    <source>
        <dbReference type="ARBA" id="ARBA00051535"/>
    </source>
</evidence>
<comment type="catalytic activity">
    <reaction evidence="18">
        <text>3-hydroxyisovaleryl-CoA = 3-methylbut-2-enoyl-CoA + H2O</text>
        <dbReference type="Rhea" id="RHEA:31079"/>
        <dbReference type="ChEBI" id="CHEBI:15377"/>
        <dbReference type="ChEBI" id="CHEBI:57344"/>
        <dbReference type="ChEBI" id="CHEBI:62555"/>
    </reaction>
    <physiologicalReaction direction="right-to-left" evidence="18">
        <dbReference type="Rhea" id="RHEA:31081"/>
    </physiologicalReaction>
</comment>
<sequence length="181" mass="20285">IYSAKWGRKRDLTDSKALLKLLRYWGVITEPSNILLQIVNQVARNMLRKKTQINCSRSEKNQSFWSGGVPPEMMCDIIYAGEKRLTRAVGKSLTMEMVLTGDKINAQEAKQSGLVSKIYPVDQLVPEAVKCGEKIAANSKLVSAMAKAAFNAAFELTLAEENRLEKRLFHATFATDDHCVY</sequence>
<comment type="catalytic activity">
    <reaction evidence="11">
        <text>3-hydroxybutanoyl-CoA = (2E)-butenoyl-CoA + H2O</text>
        <dbReference type="Rhea" id="RHEA:45584"/>
        <dbReference type="ChEBI" id="CHEBI:15377"/>
        <dbReference type="ChEBI" id="CHEBI:57332"/>
        <dbReference type="ChEBI" id="CHEBI:78611"/>
    </reaction>
    <physiologicalReaction direction="right-to-left" evidence="11">
        <dbReference type="Rhea" id="RHEA:45586"/>
    </physiologicalReaction>
</comment>
<evidence type="ECO:0000256" key="6">
    <source>
        <dbReference type="ARBA" id="ARBA00035854"/>
    </source>
</evidence>
<dbReference type="PANTHER" id="PTHR11941">
    <property type="entry name" value="ENOYL-COA HYDRATASE-RELATED"/>
    <property type="match status" value="1"/>
</dbReference>
<dbReference type="EC" id="4.2.1.17" evidence="3"/>
<comment type="pathway">
    <text evidence="1">Lipid metabolism; fatty acid beta-oxidation.</text>
</comment>
<comment type="catalytic activity">
    <reaction evidence="5">
        <text>(3S)-hydroxydecanoyl-CoA = (2E)-decenoyl-CoA + H2O</text>
        <dbReference type="Rhea" id="RHEA:31191"/>
        <dbReference type="ChEBI" id="CHEBI:15377"/>
        <dbReference type="ChEBI" id="CHEBI:61406"/>
        <dbReference type="ChEBI" id="CHEBI:62616"/>
    </reaction>
    <physiologicalReaction direction="right-to-left" evidence="5">
        <dbReference type="Rhea" id="RHEA:31193"/>
    </physiologicalReaction>
</comment>
<accession>A0A3B4WK68</accession>
<proteinExistence type="predicted"/>
<reference evidence="19" key="2">
    <citation type="submission" date="2025-09" db="UniProtKB">
        <authorList>
            <consortium name="Ensembl"/>
        </authorList>
    </citation>
    <scope>IDENTIFICATION</scope>
</reference>
<name>A0A3B4WK68_SERLL</name>
<dbReference type="Gene3D" id="1.10.12.10">
    <property type="entry name" value="Lyase 2-enoyl-coa Hydratase, Chain A, domain 2"/>
    <property type="match status" value="1"/>
</dbReference>
<evidence type="ECO:0000256" key="13">
    <source>
        <dbReference type="ARBA" id="ARBA00038629"/>
    </source>
</evidence>
<evidence type="ECO:0000256" key="14">
    <source>
        <dbReference type="ARBA" id="ARBA00041110"/>
    </source>
</evidence>
<comment type="catalytic activity">
    <reaction evidence="7">
        <text>a (3E)-enoyl-CoA = a 4-saturated (2E)-enoyl-CoA</text>
        <dbReference type="Rhea" id="RHEA:45228"/>
        <dbReference type="ChEBI" id="CHEBI:58521"/>
        <dbReference type="ChEBI" id="CHEBI:85097"/>
        <dbReference type="EC" id="5.3.3.8"/>
    </reaction>
    <physiologicalReaction direction="left-to-right" evidence="7">
        <dbReference type="Rhea" id="RHEA:45229"/>
    </physiologicalReaction>
</comment>
<evidence type="ECO:0000256" key="7">
    <source>
        <dbReference type="ARBA" id="ARBA00035949"/>
    </source>
</evidence>
<comment type="subunit">
    <text evidence="13">Homohexamer; dimer of trimers.</text>
</comment>
<evidence type="ECO:0000256" key="4">
    <source>
        <dbReference type="ARBA" id="ARBA00023239"/>
    </source>
</evidence>
<evidence type="ECO:0000313" key="20">
    <source>
        <dbReference type="Proteomes" id="UP000261360"/>
    </source>
</evidence>
<comment type="catalytic activity">
    <reaction evidence="12">
        <text>(3S)-3-hydroxybutanoyl-CoA = (2E)-butenoyl-CoA + H2O</text>
        <dbReference type="Rhea" id="RHEA:26558"/>
        <dbReference type="ChEBI" id="CHEBI:15377"/>
        <dbReference type="ChEBI" id="CHEBI:57316"/>
        <dbReference type="ChEBI" id="CHEBI:57332"/>
    </reaction>
    <physiologicalReaction direction="right-to-left" evidence="12">
        <dbReference type="Rhea" id="RHEA:26560"/>
    </physiologicalReaction>
</comment>
<keyword evidence="20" id="KW-1185">Reference proteome</keyword>
<dbReference type="Proteomes" id="UP000261360">
    <property type="component" value="Unplaced"/>
</dbReference>
<evidence type="ECO:0000256" key="5">
    <source>
        <dbReference type="ARBA" id="ARBA00035760"/>
    </source>
</evidence>
<evidence type="ECO:0000256" key="18">
    <source>
        <dbReference type="ARBA" id="ARBA00052675"/>
    </source>
</evidence>
<evidence type="ECO:0000256" key="12">
    <source>
        <dbReference type="ARBA" id="ARBA00036765"/>
    </source>
</evidence>
<dbReference type="InterPro" id="IPR014748">
    <property type="entry name" value="Enoyl-CoA_hydra_C"/>
</dbReference>
<dbReference type="GO" id="GO:0006635">
    <property type="term" value="P:fatty acid beta-oxidation"/>
    <property type="evidence" value="ECO:0007669"/>
    <property type="project" value="TreeGrafter"/>
</dbReference>
<comment type="catalytic activity">
    <reaction evidence="6">
        <text>a (3S)-3-hydroxyacyl-CoA = a (2E)-enoyl-CoA + H2O</text>
        <dbReference type="Rhea" id="RHEA:16105"/>
        <dbReference type="ChEBI" id="CHEBI:15377"/>
        <dbReference type="ChEBI" id="CHEBI:57318"/>
        <dbReference type="ChEBI" id="CHEBI:58856"/>
        <dbReference type="EC" id="4.2.1.17"/>
    </reaction>
    <physiologicalReaction direction="right-to-left" evidence="6">
        <dbReference type="Rhea" id="RHEA:16107"/>
    </physiologicalReaction>
</comment>
<dbReference type="SUPFAM" id="SSF52096">
    <property type="entry name" value="ClpP/crotonase"/>
    <property type="match status" value="1"/>
</dbReference>
<dbReference type="InterPro" id="IPR001753">
    <property type="entry name" value="Enoyl-CoA_hydra/iso"/>
</dbReference>
<dbReference type="Ensembl" id="ENSSLDT00000001985.1">
    <property type="protein sequence ID" value="ENSSLDP00000001893.1"/>
    <property type="gene ID" value="ENSSLDG00000001555.1"/>
</dbReference>
<reference evidence="19" key="1">
    <citation type="submission" date="2025-08" db="UniProtKB">
        <authorList>
            <consortium name="Ensembl"/>
        </authorList>
    </citation>
    <scope>IDENTIFICATION</scope>
</reference>
<dbReference type="InterPro" id="IPR029045">
    <property type="entry name" value="ClpP/crotonase-like_dom_sf"/>
</dbReference>
<dbReference type="AlphaFoldDB" id="A0A3B4WK68"/>